<evidence type="ECO:0000313" key="5">
    <source>
        <dbReference type="Proteomes" id="UP000515208"/>
    </source>
</evidence>
<dbReference type="Pfam" id="PF00692">
    <property type="entry name" value="dUTPase"/>
    <property type="match status" value="1"/>
</dbReference>
<reference evidence="6" key="1">
    <citation type="submission" date="2025-08" db="UniProtKB">
        <authorList>
            <consortium name="RefSeq"/>
        </authorList>
    </citation>
    <scope>IDENTIFICATION</scope>
    <source>
        <tissue evidence="6">Blood</tissue>
    </source>
</reference>
<dbReference type="PANTHER" id="PTHR19422">
    <property type="entry name" value="GAG RETROVIRAL POLYPROTEIN"/>
    <property type="match status" value="1"/>
</dbReference>
<dbReference type="SUPFAM" id="SSF50630">
    <property type="entry name" value="Acid proteases"/>
    <property type="match status" value="1"/>
</dbReference>
<dbReference type="CDD" id="cd05482">
    <property type="entry name" value="HIV_retropepsin_like"/>
    <property type="match status" value="1"/>
</dbReference>
<dbReference type="Pfam" id="PF00077">
    <property type="entry name" value="RVP"/>
    <property type="match status" value="1"/>
</dbReference>
<dbReference type="InterPro" id="IPR018061">
    <property type="entry name" value="Retropepsins"/>
</dbReference>
<dbReference type="GO" id="GO:0006508">
    <property type="term" value="P:proteolysis"/>
    <property type="evidence" value="ECO:0007669"/>
    <property type="project" value="UniProtKB-KW"/>
</dbReference>
<dbReference type="GO" id="GO:0016032">
    <property type="term" value="P:viral process"/>
    <property type="evidence" value="ECO:0007669"/>
    <property type="project" value="InterPro"/>
</dbReference>
<name>A0A6P3HYB5_BISBB</name>
<proteinExistence type="predicted"/>
<evidence type="ECO:0000256" key="2">
    <source>
        <dbReference type="ARBA" id="ARBA00022750"/>
    </source>
</evidence>
<protein>
    <submittedName>
        <fullName evidence="6">Endogenous retrovirus group K member 9 Pol protein-like</fullName>
    </submittedName>
</protein>
<dbReference type="InterPro" id="IPR034170">
    <property type="entry name" value="Retropepsin-like_cat_dom"/>
</dbReference>
<dbReference type="InterPro" id="IPR033704">
    <property type="entry name" value="dUTPase_trimeric"/>
</dbReference>
<dbReference type="InterPro" id="IPR008919">
    <property type="entry name" value="Retrov_capsid_N"/>
</dbReference>
<evidence type="ECO:0000256" key="1">
    <source>
        <dbReference type="ARBA" id="ARBA00022670"/>
    </source>
</evidence>
<keyword evidence="5" id="KW-1185">Reference proteome</keyword>
<dbReference type="Gene3D" id="2.40.70.10">
    <property type="entry name" value="Acid Proteases"/>
    <property type="match status" value="1"/>
</dbReference>
<dbReference type="InterPro" id="IPR001969">
    <property type="entry name" value="Aspartic_peptidase_AS"/>
</dbReference>
<dbReference type="Gene3D" id="1.10.375.10">
    <property type="entry name" value="Human Immunodeficiency Virus Type 1 Capsid Protein"/>
    <property type="match status" value="1"/>
</dbReference>
<dbReference type="InterPro" id="IPR021109">
    <property type="entry name" value="Peptidase_aspartic_dom_sf"/>
</dbReference>
<dbReference type="RefSeq" id="XP_010843540.1">
    <property type="nucleotide sequence ID" value="XM_010845238.1"/>
</dbReference>
<dbReference type="InterPro" id="IPR051592">
    <property type="entry name" value="HERV-K_Pro_peptidase_A2"/>
</dbReference>
<dbReference type="InterPro" id="IPR001995">
    <property type="entry name" value="Peptidase_A2_cat"/>
</dbReference>
<dbReference type="SUPFAM" id="SSF51283">
    <property type="entry name" value="dUTPase-like"/>
    <property type="match status" value="1"/>
</dbReference>
<evidence type="ECO:0000313" key="6">
    <source>
        <dbReference type="RefSeq" id="XP_010843540.1"/>
    </source>
</evidence>
<keyword evidence="2" id="KW-0064">Aspartyl protease</keyword>
<dbReference type="AlphaFoldDB" id="A0A6P3HYB5"/>
<dbReference type="Pfam" id="PF00607">
    <property type="entry name" value="Gag_p24"/>
    <property type="match status" value="1"/>
</dbReference>
<dbReference type="CDD" id="cd07557">
    <property type="entry name" value="trimeric_dUTPase"/>
    <property type="match status" value="1"/>
</dbReference>
<feature type="domain" description="Peptidase A2" evidence="4">
    <location>
        <begin position="257"/>
        <end position="334"/>
    </location>
</feature>
<evidence type="ECO:0000256" key="3">
    <source>
        <dbReference type="ARBA" id="ARBA00022801"/>
    </source>
</evidence>
<organism evidence="5 6">
    <name type="scientific">Bison bison bison</name>
    <name type="common">North American plains bison</name>
    <dbReference type="NCBI Taxonomy" id="43346"/>
    <lineage>
        <taxon>Eukaryota</taxon>
        <taxon>Metazoa</taxon>
        <taxon>Chordata</taxon>
        <taxon>Craniata</taxon>
        <taxon>Vertebrata</taxon>
        <taxon>Euteleostomi</taxon>
        <taxon>Mammalia</taxon>
        <taxon>Eutheria</taxon>
        <taxon>Laurasiatheria</taxon>
        <taxon>Artiodactyla</taxon>
        <taxon>Ruminantia</taxon>
        <taxon>Pecora</taxon>
        <taxon>Bovidae</taxon>
        <taxon>Bovinae</taxon>
        <taxon>Bison</taxon>
    </lineage>
</organism>
<dbReference type="GO" id="GO:0004190">
    <property type="term" value="F:aspartic-type endopeptidase activity"/>
    <property type="evidence" value="ECO:0007669"/>
    <property type="project" value="UniProtKB-KW"/>
</dbReference>
<gene>
    <name evidence="6" type="primary">LOC104992381</name>
</gene>
<dbReference type="KEGG" id="bbis:104992381"/>
<dbReference type="Proteomes" id="UP000515208">
    <property type="component" value="Unplaced"/>
</dbReference>
<dbReference type="InterPro" id="IPR029054">
    <property type="entry name" value="dUTPase-like"/>
</dbReference>
<dbReference type="PROSITE" id="PS00141">
    <property type="entry name" value="ASP_PROTEASE"/>
    <property type="match status" value="1"/>
</dbReference>
<dbReference type="Gene3D" id="2.70.40.10">
    <property type="match status" value="1"/>
</dbReference>
<evidence type="ECO:0000259" key="4">
    <source>
        <dbReference type="PROSITE" id="PS50175"/>
    </source>
</evidence>
<dbReference type="InterPro" id="IPR036157">
    <property type="entry name" value="dUTPase-like_sf"/>
</dbReference>
<keyword evidence="3" id="KW-0378">Hydrolase</keyword>
<accession>A0A6P3HYB5</accession>
<dbReference type="PROSITE" id="PS50175">
    <property type="entry name" value="ASP_PROT_RETROV"/>
    <property type="match status" value="1"/>
</dbReference>
<dbReference type="PANTHER" id="PTHR19422:SF123">
    <property type="entry name" value="RT1 CLASS I, LOCUS CE15"/>
    <property type="match status" value="1"/>
</dbReference>
<keyword evidence="1" id="KW-0645">Protease</keyword>
<sequence>MALNPQQLLQWQIWVNDEAQQLMIDQQPHGNPANLTYGILTGTKTMADVMAQLAEILHFIKETACKAWAKVDSANSDGWKHLDPRCTTKTTGKLIKGPSSSPATKGGPSVMTLQAATSKSACIDIPSPYNMELIELYNPHKIPTGYYGPIPPRTMGLIWGHNSCTMRGLMVLIGVMDKDYEGEIHIMVNVMKMGNIYLQKGEHFAQLLLLPYVRPMKASNKFRQGGFGSTNLTAALSTLLKEHQKPMLTLRIQRKNFTGMLDTGANISIIRATEWPLDWGKVMAPSRLLGINKANATQTFVNTSYLQMYGPNQIVAYLKPYITNIPINLWGQNFLEQTKATISLNEPF</sequence>
<dbReference type="GeneID" id="104992381"/>